<dbReference type="SUPFAM" id="SSF52096">
    <property type="entry name" value="ClpP/crotonase"/>
    <property type="match status" value="2"/>
</dbReference>
<gene>
    <name evidence="6" type="primary">CHY1_1</name>
    <name evidence="6" type="ORF">HAX54_006079</name>
</gene>
<feature type="domain" description="Enoyl-CoA hydratase/isomerase" evidence="5">
    <location>
        <begin position="23"/>
        <end position="64"/>
    </location>
</feature>
<evidence type="ECO:0000256" key="4">
    <source>
        <dbReference type="RuleBase" id="RU369070"/>
    </source>
</evidence>
<protein>
    <recommendedName>
        <fullName evidence="2 4">3-hydroxyisobutyryl-CoA hydrolase</fullName>
        <shortName evidence="4">HIB-CoA hydrolase</shortName>
        <shortName evidence="4">HIBYL-CoA-H</shortName>
        <ecNumber evidence="2 4">3.1.2.4</ecNumber>
    </recommendedName>
    <alternativeName>
        <fullName evidence="4">3-hydroxyisobutyryl-coenzyme A hydrolase</fullName>
    </alternativeName>
</protein>
<evidence type="ECO:0000256" key="2">
    <source>
        <dbReference type="ARBA" id="ARBA00011915"/>
    </source>
</evidence>
<accession>A0ABS8T9R2</accession>
<comment type="function">
    <text evidence="4">Hydrolyzes 3-hydroxyisobutyryl-CoA (HIBYL-CoA), a saline catabolite. Has high activity toward isobutyryl-CoA. Could be an isobutyryl-CoA dehydrogenase that functions in valine catabolism.</text>
</comment>
<evidence type="ECO:0000256" key="1">
    <source>
        <dbReference type="ARBA" id="ARBA00001709"/>
    </source>
</evidence>
<feature type="domain" description="Enoyl-CoA hydratase/isomerase" evidence="5">
    <location>
        <begin position="94"/>
        <end position="226"/>
    </location>
</feature>
<comment type="pathway">
    <text evidence="4">Amino-acid degradation; L-valine degradation.</text>
</comment>
<reference evidence="6 7" key="1">
    <citation type="journal article" date="2021" name="BMC Genomics">
        <title>Datura genome reveals duplications of psychoactive alkaloid biosynthetic genes and high mutation rate following tissue culture.</title>
        <authorList>
            <person name="Rajewski A."/>
            <person name="Carter-House D."/>
            <person name="Stajich J."/>
            <person name="Litt A."/>
        </authorList>
    </citation>
    <scope>NUCLEOTIDE SEQUENCE [LARGE SCALE GENOMIC DNA]</scope>
    <source>
        <strain evidence="6">AR-01</strain>
    </source>
</reference>
<dbReference type="Gene3D" id="3.30.300.220">
    <property type="match status" value="1"/>
</dbReference>
<dbReference type="InterPro" id="IPR032259">
    <property type="entry name" value="HIBYL-CoA-H"/>
</dbReference>
<dbReference type="EMBL" id="JACEIK010001301">
    <property type="protein sequence ID" value="MCD7468140.1"/>
    <property type="molecule type" value="Genomic_DNA"/>
</dbReference>
<name>A0ABS8T9R2_DATST</name>
<dbReference type="PANTHER" id="PTHR43176">
    <property type="entry name" value="3-HYDROXYISOBUTYRYL-COA HYDROLASE-RELATED"/>
    <property type="match status" value="1"/>
</dbReference>
<keyword evidence="3 4" id="KW-0378">Hydrolase</keyword>
<proteinExistence type="inferred from homology"/>
<dbReference type="Proteomes" id="UP000823775">
    <property type="component" value="Unassembled WGS sequence"/>
</dbReference>
<comment type="similarity">
    <text evidence="4">Belongs to the enoyl-CoA hydratase/isomerase family.</text>
</comment>
<keyword evidence="7" id="KW-1185">Reference proteome</keyword>
<evidence type="ECO:0000313" key="6">
    <source>
        <dbReference type="EMBL" id="MCD7468140.1"/>
    </source>
</evidence>
<evidence type="ECO:0000256" key="3">
    <source>
        <dbReference type="ARBA" id="ARBA00022801"/>
    </source>
</evidence>
<comment type="catalytic activity">
    <reaction evidence="1 4">
        <text>3-hydroxy-2-methylpropanoyl-CoA + H2O = 3-hydroxy-2-methylpropanoate + CoA + H(+)</text>
        <dbReference type="Rhea" id="RHEA:20888"/>
        <dbReference type="ChEBI" id="CHEBI:11805"/>
        <dbReference type="ChEBI" id="CHEBI:15377"/>
        <dbReference type="ChEBI" id="CHEBI:15378"/>
        <dbReference type="ChEBI" id="CHEBI:57287"/>
        <dbReference type="ChEBI" id="CHEBI:57340"/>
        <dbReference type="EC" id="3.1.2.4"/>
    </reaction>
</comment>
<dbReference type="InterPro" id="IPR045004">
    <property type="entry name" value="ECH_dom"/>
</dbReference>
<dbReference type="GO" id="GO:0016787">
    <property type="term" value="F:hydrolase activity"/>
    <property type="evidence" value="ECO:0007669"/>
    <property type="project" value="UniProtKB-KW"/>
</dbReference>
<dbReference type="Gene3D" id="3.90.226.10">
    <property type="entry name" value="2-enoyl-CoA Hydratase, Chain A, domain 1"/>
    <property type="match status" value="2"/>
</dbReference>
<sequence>MAETSSNNGGTDEVLVEESASVRTFILNRPKQLNALTYQMVSRLWELFHASEEDSNVKMIILKRIKRKRQVVSFACKSLELQQKKIENELKKLIWGNGRAFCAGADVTAIVHNVRQGNWKLGADNFRKVYPLIYVTATYSKPQVSILNGIVMGGGLGASVHGRFRVATEKSVLHLLENVCAMPETALGLFPDAGEYAGLTGARLDGAEMLACGLATHFVLESLISANIDHVSHIFGIYFGPNVVLDKGFRSAQANQVCSESGFVSPILQWLLDEFVGSSFSHWLTYMLYCGYLGGRRPFLMVATLEQALAEGNTSDPDVISAIISRFSNMPKLKAESPYHKMKIIDRCFSRRTIEGSISSLIRRRLQGVGSCLIREYRMWEPSRLELITDDDVERYFCKIDDEDWEDLKLPPRSNLLYIQYLALKLTLAILYSMLPSVH</sequence>
<dbReference type="PANTHER" id="PTHR43176:SF3">
    <property type="entry name" value="3-HYDROXYISOBUTYRYL-COA HYDROLASE, MITOCHONDRIAL"/>
    <property type="match status" value="1"/>
</dbReference>
<comment type="caution">
    <text evidence="6">The sequence shown here is derived from an EMBL/GenBank/DDBJ whole genome shotgun (WGS) entry which is preliminary data.</text>
</comment>
<dbReference type="CDD" id="cd06558">
    <property type="entry name" value="crotonase-like"/>
    <property type="match status" value="1"/>
</dbReference>
<organism evidence="6 7">
    <name type="scientific">Datura stramonium</name>
    <name type="common">Jimsonweed</name>
    <name type="synonym">Common thornapple</name>
    <dbReference type="NCBI Taxonomy" id="4076"/>
    <lineage>
        <taxon>Eukaryota</taxon>
        <taxon>Viridiplantae</taxon>
        <taxon>Streptophyta</taxon>
        <taxon>Embryophyta</taxon>
        <taxon>Tracheophyta</taxon>
        <taxon>Spermatophyta</taxon>
        <taxon>Magnoliopsida</taxon>
        <taxon>eudicotyledons</taxon>
        <taxon>Gunneridae</taxon>
        <taxon>Pentapetalae</taxon>
        <taxon>asterids</taxon>
        <taxon>lamiids</taxon>
        <taxon>Solanales</taxon>
        <taxon>Solanaceae</taxon>
        <taxon>Solanoideae</taxon>
        <taxon>Datureae</taxon>
        <taxon>Datura</taxon>
    </lineage>
</organism>
<dbReference type="InterPro" id="IPR029045">
    <property type="entry name" value="ClpP/crotonase-like_dom_sf"/>
</dbReference>
<evidence type="ECO:0000313" key="7">
    <source>
        <dbReference type="Proteomes" id="UP000823775"/>
    </source>
</evidence>
<dbReference type="EC" id="3.1.2.4" evidence="2 4"/>
<dbReference type="Pfam" id="PF16113">
    <property type="entry name" value="ECH_2"/>
    <property type="match status" value="2"/>
</dbReference>
<evidence type="ECO:0000259" key="5">
    <source>
        <dbReference type="Pfam" id="PF16113"/>
    </source>
</evidence>